<dbReference type="Proteomes" id="UP000676478">
    <property type="component" value="Unassembled WGS sequence"/>
</dbReference>
<organism evidence="2 3">
    <name type="scientific">Levilactobacillus brevis</name>
    <name type="common">Lactobacillus brevis</name>
    <dbReference type="NCBI Taxonomy" id="1580"/>
    <lineage>
        <taxon>Bacteria</taxon>
        <taxon>Bacillati</taxon>
        <taxon>Bacillota</taxon>
        <taxon>Bacilli</taxon>
        <taxon>Lactobacillales</taxon>
        <taxon>Lactobacillaceae</taxon>
        <taxon>Levilactobacillus</taxon>
    </lineage>
</organism>
<accession>A0AA41JUG3</accession>
<dbReference type="InterPro" id="IPR009057">
    <property type="entry name" value="Homeodomain-like_sf"/>
</dbReference>
<dbReference type="Gene3D" id="1.10.10.60">
    <property type="entry name" value="Homeodomain-like"/>
    <property type="match status" value="1"/>
</dbReference>
<reference evidence="2" key="1">
    <citation type="submission" date="2020-12" db="EMBL/GenBank/DDBJ databases">
        <authorList>
            <person name="Mcmullen J.G."/>
        </authorList>
    </citation>
    <scope>NUCLEOTIDE SEQUENCE</scope>
    <source>
        <strain evidence="2">Dm-2019-70</strain>
    </source>
</reference>
<dbReference type="Pfam" id="PF08765">
    <property type="entry name" value="Mor"/>
    <property type="match status" value="1"/>
</dbReference>
<dbReference type="AlphaFoldDB" id="A0AA41JUG3"/>
<dbReference type="EMBL" id="JAERKF010000019">
    <property type="protein sequence ID" value="MBS1011618.1"/>
    <property type="molecule type" value="Genomic_DNA"/>
</dbReference>
<reference evidence="2" key="2">
    <citation type="submission" date="2022-09" db="EMBL/GenBank/DDBJ databases">
        <title>Genome-inferred correspondence between phylogeny and metabolic traits in the wild Drosophila gut microbiome.</title>
        <authorList>
            <person name="Bueno E."/>
            <person name="Blow F."/>
            <person name="Douglas A.E."/>
        </authorList>
    </citation>
    <scope>NUCLEOTIDE SEQUENCE</scope>
    <source>
        <strain evidence="2">Dm-2019-70</strain>
    </source>
</reference>
<dbReference type="InterPro" id="IPR014875">
    <property type="entry name" value="Mor_transcription_activator"/>
</dbReference>
<gene>
    <name evidence="2" type="ORF">JK167_12390</name>
</gene>
<feature type="domain" description="Mor transcription activator" evidence="1">
    <location>
        <begin position="13"/>
        <end position="83"/>
    </location>
</feature>
<protein>
    <recommendedName>
        <fullName evidence="1">Mor transcription activator domain-containing protein</fullName>
    </recommendedName>
</protein>
<dbReference type="SUPFAM" id="SSF46689">
    <property type="entry name" value="Homeodomain-like"/>
    <property type="match status" value="1"/>
</dbReference>
<name>A0AA41JUG3_LEVBR</name>
<evidence type="ECO:0000259" key="1">
    <source>
        <dbReference type="Pfam" id="PF08765"/>
    </source>
</evidence>
<dbReference type="RefSeq" id="WP_139565739.1">
    <property type="nucleotide sequence ID" value="NZ_CP031169.1"/>
</dbReference>
<proteinExistence type="predicted"/>
<evidence type="ECO:0000313" key="3">
    <source>
        <dbReference type="Proteomes" id="UP000676478"/>
    </source>
</evidence>
<evidence type="ECO:0000313" key="2">
    <source>
        <dbReference type="EMBL" id="MBS1011618.1"/>
    </source>
</evidence>
<comment type="caution">
    <text evidence="2">The sequence shown here is derived from an EMBL/GenBank/DDBJ whole genome shotgun (WGS) entry which is preliminary data.</text>
</comment>
<sequence length="85" mass="10179">MVEKVEIEALHQFYKTLSELVGTEAMLRIYQQYRGTQLNIPIHLYDRKVAARRVIKEFDGNNQMELSRKYGYSQKWVYKVLKHGE</sequence>